<protein>
    <submittedName>
        <fullName evidence="1">SDR family NAD(P)-dependent oxidoreductase</fullName>
    </submittedName>
</protein>
<comment type="caution">
    <text evidence="1">The sequence shown here is derived from an EMBL/GenBank/DDBJ whole genome shotgun (WGS) entry which is preliminary data.</text>
</comment>
<name>A0ABW4HV84_9BACI</name>
<dbReference type="InterPro" id="IPR036291">
    <property type="entry name" value="NAD(P)-bd_dom_sf"/>
</dbReference>
<accession>A0ABW4HV84</accession>
<dbReference type="EMBL" id="JBHUDE010000128">
    <property type="protein sequence ID" value="MFD1608704.1"/>
    <property type="molecule type" value="Genomic_DNA"/>
</dbReference>
<dbReference type="Pfam" id="PF00106">
    <property type="entry name" value="adh_short"/>
    <property type="match status" value="1"/>
</dbReference>
<evidence type="ECO:0000313" key="1">
    <source>
        <dbReference type="EMBL" id="MFD1608704.1"/>
    </source>
</evidence>
<organism evidence="1 2">
    <name type="scientific">Oceanobacillus luteolus</name>
    <dbReference type="NCBI Taxonomy" id="1274358"/>
    <lineage>
        <taxon>Bacteria</taxon>
        <taxon>Bacillati</taxon>
        <taxon>Bacillota</taxon>
        <taxon>Bacilli</taxon>
        <taxon>Bacillales</taxon>
        <taxon>Bacillaceae</taxon>
        <taxon>Oceanobacillus</taxon>
    </lineage>
</organism>
<evidence type="ECO:0000313" key="2">
    <source>
        <dbReference type="Proteomes" id="UP001597221"/>
    </source>
</evidence>
<dbReference type="InterPro" id="IPR002347">
    <property type="entry name" value="SDR_fam"/>
</dbReference>
<dbReference type="RefSeq" id="WP_333482940.1">
    <property type="nucleotide sequence ID" value="NZ_JBHUDE010000128.1"/>
</dbReference>
<dbReference type="SUPFAM" id="SSF51735">
    <property type="entry name" value="NAD(P)-binding Rossmann-fold domains"/>
    <property type="match status" value="1"/>
</dbReference>
<dbReference type="Gene3D" id="3.40.50.720">
    <property type="entry name" value="NAD(P)-binding Rossmann-like Domain"/>
    <property type="match status" value="1"/>
</dbReference>
<proteinExistence type="predicted"/>
<dbReference type="Proteomes" id="UP001597221">
    <property type="component" value="Unassembled WGS sequence"/>
</dbReference>
<gene>
    <name evidence="1" type="ORF">ACFSBH_13850</name>
</gene>
<sequence length="61" mass="6881">MDQTISKFGRIDCFVNNAGVEGPVKPLEEITEKEFDFVYGNNVKGILFGLKYVLPIMKAQK</sequence>
<reference evidence="2" key="1">
    <citation type="journal article" date="2019" name="Int. J. Syst. Evol. Microbiol.">
        <title>The Global Catalogue of Microorganisms (GCM) 10K type strain sequencing project: providing services to taxonomists for standard genome sequencing and annotation.</title>
        <authorList>
            <consortium name="The Broad Institute Genomics Platform"/>
            <consortium name="The Broad Institute Genome Sequencing Center for Infectious Disease"/>
            <person name="Wu L."/>
            <person name="Ma J."/>
        </authorList>
    </citation>
    <scope>NUCLEOTIDE SEQUENCE [LARGE SCALE GENOMIC DNA]</scope>
    <source>
        <strain evidence="2">CGMCC 1.12376</strain>
    </source>
</reference>
<keyword evidence="2" id="KW-1185">Reference proteome</keyword>